<gene>
    <name evidence="1" type="ORF">NEF87_000017</name>
</gene>
<proteinExistence type="predicted"/>
<evidence type="ECO:0000313" key="1">
    <source>
        <dbReference type="EMBL" id="UYP43732.1"/>
    </source>
</evidence>
<dbReference type="EMBL" id="CP104013">
    <property type="protein sequence ID" value="UYP43732.1"/>
    <property type="molecule type" value="Genomic_DNA"/>
</dbReference>
<keyword evidence="2" id="KW-1185">Reference proteome</keyword>
<protein>
    <submittedName>
        <fullName evidence="1">Uncharacterized protein</fullName>
    </submittedName>
</protein>
<accession>A0ABY6HMV0</accession>
<evidence type="ECO:0000313" key="2">
    <source>
        <dbReference type="Proteomes" id="UP001208689"/>
    </source>
</evidence>
<sequence length="45" mass="5325">MSYYNVVGLQSRLMGFKVNLKEIKKKPQREIFINPLNLLSFLLLQ</sequence>
<organism evidence="1 2">
    <name type="scientific">Candidatus Lokiarchaeum ossiferum</name>
    <dbReference type="NCBI Taxonomy" id="2951803"/>
    <lineage>
        <taxon>Archaea</taxon>
        <taxon>Promethearchaeati</taxon>
        <taxon>Promethearchaeota</taxon>
        <taxon>Promethearchaeia</taxon>
        <taxon>Promethearchaeales</taxon>
        <taxon>Promethearchaeaceae</taxon>
        <taxon>Candidatus Lokiarchaeum</taxon>
    </lineage>
</organism>
<name>A0ABY6HMV0_9ARCH</name>
<dbReference type="Proteomes" id="UP001208689">
    <property type="component" value="Chromosome"/>
</dbReference>
<reference evidence="1" key="1">
    <citation type="submission" date="2022-09" db="EMBL/GenBank/DDBJ databases">
        <title>Actin cytoskeleton and complex cell architecture in an #Asgard archaeon.</title>
        <authorList>
            <person name="Ponce Toledo R.I."/>
            <person name="Schleper C."/>
            <person name="Rodrigues Oliveira T."/>
            <person name="Wollweber F."/>
            <person name="Xu J."/>
            <person name="Rittmann S."/>
            <person name="Klingl A."/>
            <person name="Pilhofer M."/>
        </authorList>
    </citation>
    <scope>NUCLEOTIDE SEQUENCE</scope>
    <source>
        <strain evidence="1">B-35</strain>
    </source>
</reference>